<dbReference type="CDD" id="cd04623">
    <property type="entry name" value="CBS_pair_bac_euk"/>
    <property type="match status" value="1"/>
</dbReference>
<evidence type="ECO:0000313" key="5">
    <source>
        <dbReference type="Proteomes" id="UP000886885"/>
    </source>
</evidence>
<evidence type="ECO:0000313" key="4">
    <source>
        <dbReference type="EMBL" id="KAG6783779.1"/>
    </source>
</evidence>
<gene>
    <name evidence="4" type="ORF">POTOM_009453</name>
</gene>
<dbReference type="PANTHER" id="PTHR43080">
    <property type="entry name" value="CBS DOMAIN-CONTAINING PROTEIN CBSX3, MITOCHONDRIAL"/>
    <property type="match status" value="1"/>
</dbReference>
<organism evidence="4 5">
    <name type="scientific">Populus tomentosa</name>
    <name type="common">Chinese white poplar</name>
    <dbReference type="NCBI Taxonomy" id="118781"/>
    <lineage>
        <taxon>Eukaryota</taxon>
        <taxon>Viridiplantae</taxon>
        <taxon>Streptophyta</taxon>
        <taxon>Embryophyta</taxon>
        <taxon>Tracheophyta</taxon>
        <taxon>Spermatophyta</taxon>
        <taxon>Magnoliopsida</taxon>
        <taxon>eudicotyledons</taxon>
        <taxon>Gunneridae</taxon>
        <taxon>Pentapetalae</taxon>
        <taxon>rosids</taxon>
        <taxon>fabids</taxon>
        <taxon>Malpighiales</taxon>
        <taxon>Salicaceae</taxon>
        <taxon>Saliceae</taxon>
        <taxon>Populus</taxon>
    </lineage>
</organism>
<evidence type="ECO:0000256" key="1">
    <source>
        <dbReference type="ARBA" id="ARBA00023122"/>
    </source>
</evidence>
<name>A0A8X8A8M2_POPTO</name>
<keyword evidence="1 2" id="KW-0129">CBS domain</keyword>
<accession>A0A8X8A8M2</accession>
<dbReference type="OrthoDB" id="418595at2759"/>
<dbReference type="InterPro" id="IPR051257">
    <property type="entry name" value="Diverse_CBS-Domain"/>
</dbReference>
<dbReference type="InterPro" id="IPR000644">
    <property type="entry name" value="CBS_dom"/>
</dbReference>
<dbReference type="PROSITE" id="PS51371">
    <property type="entry name" value="CBS"/>
    <property type="match status" value="2"/>
</dbReference>
<dbReference type="SMART" id="SM00116">
    <property type="entry name" value="CBS"/>
    <property type="match status" value="2"/>
</dbReference>
<keyword evidence="5" id="KW-1185">Reference proteome</keyword>
<evidence type="ECO:0000259" key="3">
    <source>
        <dbReference type="PROSITE" id="PS51371"/>
    </source>
</evidence>
<sequence>MQPLGLLAANTTIVPCPPEKQPTKQEKDRTNILSSFILSFKKRTLQGRHSSVFSLKNAIYGLHPSHNFTVTRSPNRFKLSNLPHSYILAVDSTLNFHFSANSVEMQGLVQGVRSCQETLRVTILRHPHLRDIIERRKIVSHSGCVTSSPPVAEKGLENLTVADVLVTKGEEKVGSWLWCRTTDTVYDAVKNMAQNNIGSLVVLGERELIAGIITERDYLGKIIAQGRSSKHTRVGEIMTDENKLITVASDTNILQAMKLMTDNHIRHVPVIDGKIAGMVSMVDVVRAVVEQQGRELKRLNEFIKGEF</sequence>
<comment type="caution">
    <text evidence="4">The sequence shown here is derived from an EMBL/GenBank/DDBJ whole genome shotgun (WGS) entry which is preliminary data.</text>
</comment>
<feature type="domain" description="CBS" evidence="3">
    <location>
        <begin position="238"/>
        <end position="296"/>
    </location>
</feature>
<dbReference type="Proteomes" id="UP000886885">
    <property type="component" value="Chromosome 2D"/>
</dbReference>
<proteinExistence type="predicted"/>
<feature type="domain" description="CBS" evidence="3">
    <location>
        <begin position="166"/>
        <end position="229"/>
    </location>
</feature>
<reference evidence="4" key="1">
    <citation type="journal article" date="2020" name="bioRxiv">
        <title>Hybrid origin of Populus tomentosa Carr. identified through genome sequencing and phylogenomic analysis.</title>
        <authorList>
            <person name="An X."/>
            <person name="Gao K."/>
            <person name="Chen Z."/>
            <person name="Li J."/>
            <person name="Yang X."/>
            <person name="Yang X."/>
            <person name="Zhou J."/>
            <person name="Guo T."/>
            <person name="Zhao T."/>
            <person name="Huang S."/>
            <person name="Miao D."/>
            <person name="Khan W.U."/>
            <person name="Rao P."/>
            <person name="Ye M."/>
            <person name="Lei B."/>
            <person name="Liao W."/>
            <person name="Wang J."/>
            <person name="Ji L."/>
            <person name="Li Y."/>
            <person name="Guo B."/>
            <person name="Mustafa N.S."/>
            <person name="Li S."/>
            <person name="Yun Q."/>
            <person name="Keller S.R."/>
            <person name="Mao J."/>
            <person name="Zhang R."/>
            <person name="Strauss S.H."/>
        </authorList>
    </citation>
    <scope>NUCLEOTIDE SEQUENCE</scope>
    <source>
        <strain evidence="4">GM15</strain>
        <tissue evidence="4">Leaf</tissue>
    </source>
</reference>
<dbReference type="InterPro" id="IPR044725">
    <property type="entry name" value="CBSX3_CBS_dom"/>
</dbReference>
<evidence type="ECO:0000256" key="2">
    <source>
        <dbReference type="PROSITE-ProRule" id="PRU00703"/>
    </source>
</evidence>
<dbReference type="EMBL" id="JAAWWB010000004">
    <property type="protein sequence ID" value="KAG6783779.1"/>
    <property type="molecule type" value="Genomic_DNA"/>
</dbReference>
<dbReference type="PANTHER" id="PTHR43080:SF12">
    <property type="entry name" value="CYSTATHIONINE BETA-SYNTHASE (CBS) FAMILY PROTEIN"/>
    <property type="match status" value="1"/>
</dbReference>
<protein>
    <recommendedName>
        <fullName evidence="3">CBS domain-containing protein</fullName>
    </recommendedName>
</protein>
<dbReference type="AlphaFoldDB" id="A0A8X8A8M2"/>
<dbReference type="Pfam" id="PF00571">
    <property type="entry name" value="CBS"/>
    <property type="match status" value="2"/>
</dbReference>